<evidence type="ECO:0000313" key="2">
    <source>
        <dbReference type="Proteomes" id="UP001231649"/>
    </source>
</evidence>
<organism evidence="1 2">
    <name type="scientific">Mythimna loreyi</name>
    <dbReference type="NCBI Taxonomy" id="667449"/>
    <lineage>
        <taxon>Eukaryota</taxon>
        <taxon>Metazoa</taxon>
        <taxon>Ecdysozoa</taxon>
        <taxon>Arthropoda</taxon>
        <taxon>Hexapoda</taxon>
        <taxon>Insecta</taxon>
        <taxon>Pterygota</taxon>
        <taxon>Neoptera</taxon>
        <taxon>Endopterygota</taxon>
        <taxon>Lepidoptera</taxon>
        <taxon>Glossata</taxon>
        <taxon>Ditrysia</taxon>
        <taxon>Noctuoidea</taxon>
        <taxon>Noctuidae</taxon>
        <taxon>Noctuinae</taxon>
        <taxon>Hadenini</taxon>
        <taxon>Mythimna</taxon>
    </lineage>
</organism>
<protein>
    <submittedName>
        <fullName evidence="1">Uncharacterized protein</fullName>
    </submittedName>
</protein>
<sequence length="288" mass="32743">MSDKPKISAVPSKTSIKTKRQSTVSVQPTSSRTKFAPIKEKNAAGGIAKKTNANATLAAADTTVMKPEPQGLPDFDAETRQVAYGKFLRTMLEDCLIDEKIEREETIMDIQMTQLADRFQKTMDQLDKTNKRLMNISFAVEQKRLLDLKTQINNQFFETTTKSNADTLLQDLRTTEQAYLDKINLKDVDFGYNQMSGHKQLLDAVNDAIDGLAQIKKESDLDLDKFKEYEKSQTTIEELEKDRFDLESLKSEFETKFPKFSEQLLKEASERIAKIIEDDENDDGDGDD</sequence>
<reference evidence="1" key="1">
    <citation type="submission" date="2023-03" db="EMBL/GenBank/DDBJ databases">
        <title>Chromosome-level genomes of two armyworms, Mythimna separata and Mythimna loreyi, provide insights into the biosynthesis and reception of sex pheromones.</title>
        <authorList>
            <person name="Zhao H."/>
        </authorList>
    </citation>
    <scope>NUCLEOTIDE SEQUENCE</scope>
    <source>
        <strain evidence="1">BeijingLab</strain>
    </source>
</reference>
<comment type="caution">
    <text evidence="1">The sequence shown here is derived from an EMBL/GenBank/DDBJ whole genome shotgun (WGS) entry which is preliminary data.</text>
</comment>
<gene>
    <name evidence="1" type="ORF">PYW08_012209</name>
</gene>
<keyword evidence="2" id="KW-1185">Reference proteome</keyword>
<dbReference type="EMBL" id="CM056806">
    <property type="protein sequence ID" value="KAJ8704889.1"/>
    <property type="molecule type" value="Genomic_DNA"/>
</dbReference>
<dbReference type="Proteomes" id="UP001231649">
    <property type="component" value="Chromosome 30"/>
</dbReference>
<proteinExistence type="predicted"/>
<name>A0ACC2Q017_9NEOP</name>
<accession>A0ACC2Q017</accession>
<evidence type="ECO:0000313" key="1">
    <source>
        <dbReference type="EMBL" id="KAJ8704889.1"/>
    </source>
</evidence>